<evidence type="ECO:0000313" key="2">
    <source>
        <dbReference type="Proteomes" id="UP001056120"/>
    </source>
</evidence>
<accession>A0ACB9EA08</accession>
<gene>
    <name evidence="1" type="ORF">L1987_55491</name>
</gene>
<reference evidence="2" key="1">
    <citation type="journal article" date="2022" name="Mol. Ecol. Resour.">
        <title>The genomes of chicory, endive, great burdock and yacon provide insights into Asteraceae palaeo-polyploidization history and plant inulin production.</title>
        <authorList>
            <person name="Fan W."/>
            <person name="Wang S."/>
            <person name="Wang H."/>
            <person name="Wang A."/>
            <person name="Jiang F."/>
            <person name="Liu H."/>
            <person name="Zhao H."/>
            <person name="Xu D."/>
            <person name="Zhang Y."/>
        </authorList>
    </citation>
    <scope>NUCLEOTIDE SEQUENCE [LARGE SCALE GENOMIC DNA]</scope>
    <source>
        <strain evidence="2">cv. Yunnan</strain>
    </source>
</reference>
<dbReference type="EMBL" id="CM042035">
    <property type="protein sequence ID" value="KAI3755685.1"/>
    <property type="molecule type" value="Genomic_DNA"/>
</dbReference>
<organism evidence="1 2">
    <name type="scientific">Smallanthus sonchifolius</name>
    <dbReference type="NCBI Taxonomy" id="185202"/>
    <lineage>
        <taxon>Eukaryota</taxon>
        <taxon>Viridiplantae</taxon>
        <taxon>Streptophyta</taxon>
        <taxon>Embryophyta</taxon>
        <taxon>Tracheophyta</taxon>
        <taxon>Spermatophyta</taxon>
        <taxon>Magnoliopsida</taxon>
        <taxon>eudicotyledons</taxon>
        <taxon>Gunneridae</taxon>
        <taxon>Pentapetalae</taxon>
        <taxon>asterids</taxon>
        <taxon>campanulids</taxon>
        <taxon>Asterales</taxon>
        <taxon>Asteraceae</taxon>
        <taxon>Asteroideae</taxon>
        <taxon>Heliantheae alliance</taxon>
        <taxon>Millerieae</taxon>
        <taxon>Smallanthus</taxon>
    </lineage>
</organism>
<sequence length="201" mass="23143">MHIVVIESLIHNHWTGIPHLEELESLGCLLLYKVDVHKMHTHPVLKNMKMHKNLVEAYFKSAIKMLSEGGEVHLRHRDDPPYDRWNVVLLAGKSGLTLKEKVDFEKNDGSSSYAANEHMKDYDIDDNHDVAETNDDVHGDSLETISRVFTFKGFPFVLHRIMKEIAELLPTSHSRRILGNYLSSLIHLRISNIISDARFRV</sequence>
<proteinExistence type="predicted"/>
<dbReference type="Proteomes" id="UP001056120">
    <property type="component" value="Linkage Group LG18"/>
</dbReference>
<evidence type="ECO:0000313" key="1">
    <source>
        <dbReference type="EMBL" id="KAI3755685.1"/>
    </source>
</evidence>
<reference evidence="1 2" key="2">
    <citation type="journal article" date="2022" name="Mol. Ecol. Resour.">
        <title>The genomes of chicory, endive, great burdock and yacon provide insights into Asteraceae paleo-polyploidization history and plant inulin production.</title>
        <authorList>
            <person name="Fan W."/>
            <person name="Wang S."/>
            <person name="Wang H."/>
            <person name="Wang A."/>
            <person name="Jiang F."/>
            <person name="Liu H."/>
            <person name="Zhao H."/>
            <person name="Xu D."/>
            <person name="Zhang Y."/>
        </authorList>
    </citation>
    <scope>NUCLEOTIDE SEQUENCE [LARGE SCALE GENOMIC DNA]</scope>
    <source>
        <strain evidence="2">cv. Yunnan</strain>
        <tissue evidence="1">Leaves</tissue>
    </source>
</reference>
<protein>
    <submittedName>
        <fullName evidence="1">Uncharacterized protein</fullName>
    </submittedName>
</protein>
<name>A0ACB9EA08_9ASTR</name>
<comment type="caution">
    <text evidence="1">The sequence shown here is derived from an EMBL/GenBank/DDBJ whole genome shotgun (WGS) entry which is preliminary data.</text>
</comment>
<keyword evidence="2" id="KW-1185">Reference proteome</keyword>